<keyword evidence="1" id="KW-0472">Membrane</keyword>
<gene>
    <name evidence="2" type="ORF">KC19_VG263200</name>
</gene>
<protein>
    <submittedName>
        <fullName evidence="2">Uncharacterized protein</fullName>
    </submittedName>
</protein>
<dbReference type="AlphaFoldDB" id="A0A8T0HU15"/>
<sequence length="126" mass="14604">MLILHEHYFPMNQKYLLVNNPSFDMLNCFKLSVIGVSTLVCNFPCCSERCRSVLVSRLYDVCRYLRDSRQILFLSIVVPSPSLSFRNFVSRPPIISKSSTYRRSMVVLPLSFLKYIFGSAWLLVIP</sequence>
<comment type="caution">
    <text evidence="2">The sequence shown here is derived from an EMBL/GenBank/DDBJ whole genome shotgun (WGS) entry which is preliminary data.</text>
</comment>
<reference evidence="2" key="1">
    <citation type="submission" date="2020-06" db="EMBL/GenBank/DDBJ databases">
        <title>WGS assembly of Ceratodon purpureus strain R40.</title>
        <authorList>
            <person name="Carey S.B."/>
            <person name="Jenkins J."/>
            <person name="Shu S."/>
            <person name="Lovell J.T."/>
            <person name="Sreedasyam A."/>
            <person name="Maumus F."/>
            <person name="Tiley G.P."/>
            <person name="Fernandez-Pozo N."/>
            <person name="Barry K."/>
            <person name="Chen C."/>
            <person name="Wang M."/>
            <person name="Lipzen A."/>
            <person name="Daum C."/>
            <person name="Saski C.A."/>
            <person name="Payton A.C."/>
            <person name="Mcbreen J.C."/>
            <person name="Conrad R.E."/>
            <person name="Kollar L.M."/>
            <person name="Olsson S."/>
            <person name="Huttunen S."/>
            <person name="Landis J.B."/>
            <person name="Wickett N.J."/>
            <person name="Johnson M.G."/>
            <person name="Rensing S.A."/>
            <person name="Grimwood J."/>
            <person name="Schmutz J."/>
            <person name="Mcdaniel S.F."/>
        </authorList>
    </citation>
    <scope>NUCLEOTIDE SEQUENCE</scope>
    <source>
        <strain evidence="2">R40</strain>
    </source>
</reference>
<evidence type="ECO:0000313" key="3">
    <source>
        <dbReference type="Proteomes" id="UP000822688"/>
    </source>
</evidence>
<evidence type="ECO:0000256" key="1">
    <source>
        <dbReference type="SAM" id="Phobius"/>
    </source>
</evidence>
<proteinExistence type="predicted"/>
<keyword evidence="1" id="KW-0812">Transmembrane</keyword>
<evidence type="ECO:0000313" key="2">
    <source>
        <dbReference type="EMBL" id="KAG0574454.1"/>
    </source>
</evidence>
<keyword evidence="1" id="KW-1133">Transmembrane helix</keyword>
<accession>A0A8T0HU15</accession>
<name>A0A8T0HU15_CERPU</name>
<keyword evidence="3" id="KW-1185">Reference proteome</keyword>
<feature type="transmembrane region" description="Helical" evidence="1">
    <location>
        <begin position="106"/>
        <end position="125"/>
    </location>
</feature>
<dbReference type="EMBL" id="CM026426">
    <property type="protein sequence ID" value="KAG0574454.1"/>
    <property type="molecule type" value="Genomic_DNA"/>
</dbReference>
<organism evidence="2 3">
    <name type="scientific">Ceratodon purpureus</name>
    <name type="common">Fire moss</name>
    <name type="synonym">Dicranum purpureum</name>
    <dbReference type="NCBI Taxonomy" id="3225"/>
    <lineage>
        <taxon>Eukaryota</taxon>
        <taxon>Viridiplantae</taxon>
        <taxon>Streptophyta</taxon>
        <taxon>Embryophyta</taxon>
        <taxon>Bryophyta</taxon>
        <taxon>Bryophytina</taxon>
        <taxon>Bryopsida</taxon>
        <taxon>Dicranidae</taxon>
        <taxon>Pseudoditrichales</taxon>
        <taxon>Ditrichaceae</taxon>
        <taxon>Ceratodon</taxon>
    </lineage>
</organism>
<dbReference type="Proteomes" id="UP000822688">
    <property type="component" value="Chromosome V"/>
</dbReference>